<accession>A0ABS4N3D5</accession>
<dbReference type="EMBL" id="JAGGLR010000025">
    <property type="protein sequence ID" value="MBP2066554.1"/>
    <property type="molecule type" value="Genomic_DNA"/>
</dbReference>
<organism evidence="6 7">
    <name type="scientific">Streptomyces iranensis</name>
    <dbReference type="NCBI Taxonomy" id="576784"/>
    <lineage>
        <taxon>Bacteria</taxon>
        <taxon>Bacillati</taxon>
        <taxon>Actinomycetota</taxon>
        <taxon>Actinomycetes</taxon>
        <taxon>Kitasatosporales</taxon>
        <taxon>Streptomycetaceae</taxon>
        <taxon>Streptomyces</taxon>
        <taxon>Streptomyces violaceusniger group</taxon>
    </lineage>
</organism>
<dbReference type="Gene3D" id="1.10.10.60">
    <property type="entry name" value="Homeodomain-like"/>
    <property type="match status" value="1"/>
</dbReference>
<dbReference type="InterPro" id="IPR011075">
    <property type="entry name" value="TetR_C"/>
</dbReference>
<dbReference type="Pfam" id="PF00440">
    <property type="entry name" value="TetR_N"/>
    <property type="match status" value="1"/>
</dbReference>
<evidence type="ECO:0000256" key="1">
    <source>
        <dbReference type="ARBA" id="ARBA00023015"/>
    </source>
</evidence>
<dbReference type="Proteomes" id="UP000756710">
    <property type="component" value="Unassembled WGS sequence"/>
</dbReference>
<dbReference type="InterPro" id="IPR001647">
    <property type="entry name" value="HTH_TetR"/>
</dbReference>
<dbReference type="InterPro" id="IPR036271">
    <property type="entry name" value="Tet_transcr_reg_TetR-rel_C_sf"/>
</dbReference>
<evidence type="ECO:0000256" key="3">
    <source>
        <dbReference type="ARBA" id="ARBA00023163"/>
    </source>
</evidence>
<comment type="caution">
    <text evidence="6">The sequence shown here is derived from an EMBL/GenBank/DDBJ whole genome shotgun (WGS) entry which is preliminary data.</text>
</comment>
<evidence type="ECO:0000259" key="5">
    <source>
        <dbReference type="PROSITE" id="PS50977"/>
    </source>
</evidence>
<feature type="domain" description="HTH tetR-type" evidence="5">
    <location>
        <begin position="14"/>
        <end position="74"/>
    </location>
</feature>
<proteinExistence type="predicted"/>
<keyword evidence="3" id="KW-0804">Transcription</keyword>
<evidence type="ECO:0000256" key="2">
    <source>
        <dbReference type="ARBA" id="ARBA00023125"/>
    </source>
</evidence>
<reference evidence="6 7" key="1">
    <citation type="submission" date="2021-03" db="EMBL/GenBank/DDBJ databases">
        <title>Genomic Encyclopedia of Type Strains, Phase IV (KMG-IV): sequencing the most valuable type-strain genomes for metagenomic binning, comparative biology and taxonomic classification.</title>
        <authorList>
            <person name="Goeker M."/>
        </authorList>
    </citation>
    <scope>NUCLEOTIDE SEQUENCE [LARGE SCALE GENOMIC DNA]</scope>
    <source>
        <strain evidence="6 7">DSM 41954</strain>
    </source>
</reference>
<gene>
    <name evidence="6" type="ORF">J2Z30_007603</name>
</gene>
<dbReference type="RefSeq" id="WP_245388879.1">
    <property type="nucleotide sequence ID" value="NZ_BAABDR010000012.1"/>
</dbReference>
<dbReference type="Gene3D" id="1.10.357.10">
    <property type="entry name" value="Tetracycline Repressor, domain 2"/>
    <property type="match status" value="1"/>
</dbReference>
<evidence type="ECO:0000313" key="7">
    <source>
        <dbReference type="Proteomes" id="UP000756710"/>
    </source>
</evidence>
<name>A0ABS4N3D5_9ACTN</name>
<evidence type="ECO:0000256" key="4">
    <source>
        <dbReference type="PROSITE-ProRule" id="PRU00335"/>
    </source>
</evidence>
<sequence>MRGALMGQRGRPRGFDRDTALRTAMEVFWKYGYDGASMTRLTTEMGIASPSLYACFGSKEGLFREAVELYGSTVGAPAQRALEEAPTAYEGIRALLRANIVTFADPERPPGCMVVLAAAAGSARNEEVSAFVTERRQAVRELFRQRLERGVAAGDVPATADLGTLAALYTTVLHGLAVQARDGATTEELQAIIESAMLSAPRADR</sequence>
<evidence type="ECO:0000313" key="6">
    <source>
        <dbReference type="EMBL" id="MBP2066554.1"/>
    </source>
</evidence>
<dbReference type="SUPFAM" id="SSF46689">
    <property type="entry name" value="Homeodomain-like"/>
    <property type="match status" value="1"/>
</dbReference>
<dbReference type="PANTHER" id="PTHR47506">
    <property type="entry name" value="TRANSCRIPTIONAL REGULATORY PROTEIN"/>
    <property type="match status" value="1"/>
</dbReference>
<dbReference type="SUPFAM" id="SSF48498">
    <property type="entry name" value="Tetracyclin repressor-like, C-terminal domain"/>
    <property type="match status" value="1"/>
</dbReference>
<keyword evidence="2 4" id="KW-0238">DNA-binding</keyword>
<protein>
    <submittedName>
        <fullName evidence="6">AcrR family transcriptional regulator</fullName>
    </submittedName>
</protein>
<dbReference type="Pfam" id="PF16925">
    <property type="entry name" value="TetR_C_13"/>
    <property type="match status" value="1"/>
</dbReference>
<dbReference type="PANTHER" id="PTHR47506:SF1">
    <property type="entry name" value="HTH-TYPE TRANSCRIPTIONAL REGULATOR YJDC"/>
    <property type="match status" value="1"/>
</dbReference>
<keyword evidence="7" id="KW-1185">Reference proteome</keyword>
<feature type="DNA-binding region" description="H-T-H motif" evidence="4">
    <location>
        <begin position="37"/>
        <end position="56"/>
    </location>
</feature>
<dbReference type="PROSITE" id="PS50977">
    <property type="entry name" value="HTH_TETR_2"/>
    <property type="match status" value="1"/>
</dbReference>
<dbReference type="InterPro" id="IPR009057">
    <property type="entry name" value="Homeodomain-like_sf"/>
</dbReference>
<keyword evidence="1" id="KW-0805">Transcription regulation</keyword>